<accession>A0AA39A1D5</accession>
<dbReference type="GO" id="GO:0005634">
    <property type="term" value="C:nucleus"/>
    <property type="evidence" value="ECO:0007669"/>
    <property type="project" value="TreeGrafter"/>
</dbReference>
<dbReference type="GO" id="GO:0003700">
    <property type="term" value="F:DNA-binding transcription factor activity"/>
    <property type="evidence" value="ECO:0007669"/>
    <property type="project" value="TreeGrafter"/>
</dbReference>
<organism evidence="7 8">
    <name type="scientific">Vitis rotundifolia</name>
    <name type="common">Muscadine grape</name>
    <dbReference type="NCBI Taxonomy" id="103349"/>
    <lineage>
        <taxon>Eukaryota</taxon>
        <taxon>Viridiplantae</taxon>
        <taxon>Streptophyta</taxon>
        <taxon>Embryophyta</taxon>
        <taxon>Tracheophyta</taxon>
        <taxon>Spermatophyta</taxon>
        <taxon>Magnoliopsida</taxon>
        <taxon>eudicotyledons</taxon>
        <taxon>Gunneridae</taxon>
        <taxon>Pentapetalae</taxon>
        <taxon>rosids</taxon>
        <taxon>Vitales</taxon>
        <taxon>Vitaceae</taxon>
        <taxon>Viteae</taxon>
        <taxon>Vitis</taxon>
    </lineage>
</organism>
<keyword evidence="1" id="KW-0805">Transcription regulation</keyword>
<dbReference type="AlphaFoldDB" id="A0AA39A1D5"/>
<dbReference type="SUPFAM" id="SSF117856">
    <property type="entry name" value="AF0104/ALDC/Ptd012-like"/>
    <property type="match status" value="1"/>
</dbReference>
<feature type="region of interest" description="Disordered" evidence="5">
    <location>
        <begin position="1"/>
        <end position="83"/>
    </location>
</feature>
<evidence type="ECO:0000256" key="4">
    <source>
        <dbReference type="ARBA" id="ARBA00023242"/>
    </source>
</evidence>
<dbReference type="CDD" id="cd11378">
    <property type="entry name" value="DUF296"/>
    <property type="match status" value="1"/>
</dbReference>
<dbReference type="InterPro" id="IPR014476">
    <property type="entry name" value="AHL15-29"/>
</dbReference>
<comment type="caution">
    <text evidence="7">The sequence shown here is derived from an EMBL/GenBank/DDBJ whole genome shotgun (WGS) entry which is preliminary data.</text>
</comment>
<sequence>MAEYSGAISLSRDMSHSSDDDDEEQSPGILVPFTGGSAGAGSSKVKVNFKGGSSTGGEGGSSAEAPRKPRGRPPGSKNKPKPPIVITRECEAGMKPIVIEVAPGNDLFETVVQFARRRRVGITILHGFGTISNVTFRQPVPHAPTYSLHGPLCIIYISGWYLGCPTPATPATSRASFSVSVAGTQGQIYGGQVAGKVTASGPVTLIASTFTNPSVHRLPSDIEDTDEGKNNGGASTSGAGTSVAMSGAYSVIAAPLNTQMAPDVMHWTATPRPPY</sequence>
<dbReference type="Gene3D" id="3.30.1330.80">
    <property type="entry name" value="Hypothetical protein, similar to alpha- acetolactate decarboxylase, domain 2"/>
    <property type="match status" value="1"/>
</dbReference>
<dbReference type="EMBL" id="JARBHA010000006">
    <property type="protein sequence ID" value="KAJ9699156.1"/>
    <property type="molecule type" value="Genomic_DNA"/>
</dbReference>
<dbReference type="PANTHER" id="PTHR31100:SF63">
    <property type="entry name" value="AT-HOOK MOTIF NUCLEAR-LOCALIZED PROTEIN"/>
    <property type="match status" value="1"/>
</dbReference>
<dbReference type="Pfam" id="PF03479">
    <property type="entry name" value="PCC"/>
    <property type="match status" value="1"/>
</dbReference>
<proteinExistence type="predicted"/>
<dbReference type="PANTHER" id="PTHR31100">
    <property type="entry name" value="AT-HOOK MOTIF NUCLEAR-LOCALIZED PROTEIN 15"/>
    <property type="match status" value="1"/>
</dbReference>
<keyword evidence="2" id="KW-0238">DNA-binding</keyword>
<dbReference type="Proteomes" id="UP001168098">
    <property type="component" value="Unassembled WGS sequence"/>
</dbReference>
<keyword evidence="3" id="KW-0804">Transcription</keyword>
<protein>
    <recommendedName>
        <fullName evidence="6">PPC domain-containing protein</fullName>
    </recommendedName>
</protein>
<evidence type="ECO:0000256" key="1">
    <source>
        <dbReference type="ARBA" id="ARBA00023015"/>
    </source>
</evidence>
<evidence type="ECO:0000256" key="2">
    <source>
        <dbReference type="ARBA" id="ARBA00023125"/>
    </source>
</evidence>
<dbReference type="InterPro" id="IPR005175">
    <property type="entry name" value="PPC_dom"/>
</dbReference>
<keyword evidence="8" id="KW-1185">Reference proteome</keyword>
<evidence type="ECO:0000256" key="3">
    <source>
        <dbReference type="ARBA" id="ARBA00023163"/>
    </source>
</evidence>
<evidence type="ECO:0000313" key="8">
    <source>
        <dbReference type="Proteomes" id="UP001168098"/>
    </source>
</evidence>
<dbReference type="GO" id="GO:0003680">
    <property type="term" value="F:minor groove of adenine-thymine-rich DNA binding"/>
    <property type="evidence" value="ECO:0007669"/>
    <property type="project" value="InterPro"/>
</dbReference>
<evidence type="ECO:0000256" key="5">
    <source>
        <dbReference type="SAM" id="MobiDB-lite"/>
    </source>
</evidence>
<feature type="region of interest" description="Disordered" evidence="5">
    <location>
        <begin position="216"/>
        <end position="239"/>
    </location>
</feature>
<name>A0AA39A1D5_VITRO</name>
<keyword evidence="4" id="KW-0539">Nucleus</keyword>
<feature type="domain" description="PPC" evidence="6">
    <location>
        <begin position="91"/>
        <end position="231"/>
    </location>
</feature>
<dbReference type="PROSITE" id="PS51742">
    <property type="entry name" value="PPC"/>
    <property type="match status" value="1"/>
</dbReference>
<gene>
    <name evidence="7" type="ORF">PVL29_007981</name>
</gene>
<reference evidence="7 8" key="1">
    <citation type="journal article" date="2023" name="BMC Biotechnol.">
        <title>Vitis rotundifolia cv Carlos genome sequencing.</title>
        <authorList>
            <person name="Huff M."/>
            <person name="Hulse-Kemp A."/>
            <person name="Scheffler B."/>
            <person name="Youngblood R."/>
            <person name="Simpson S."/>
            <person name="Babiker E."/>
            <person name="Staton M."/>
        </authorList>
    </citation>
    <scope>NUCLEOTIDE SEQUENCE [LARGE SCALE GENOMIC DNA]</scope>
    <source>
        <tissue evidence="7">Leaf</tissue>
    </source>
</reference>
<evidence type="ECO:0000259" key="6">
    <source>
        <dbReference type="PROSITE" id="PS51742"/>
    </source>
</evidence>
<evidence type="ECO:0000313" key="7">
    <source>
        <dbReference type="EMBL" id="KAJ9699156.1"/>
    </source>
</evidence>